<evidence type="ECO:0000259" key="1">
    <source>
        <dbReference type="PROSITE" id="PS51462"/>
    </source>
</evidence>
<dbReference type="InterPro" id="IPR015797">
    <property type="entry name" value="NUDIX_hydrolase-like_dom_sf"/>
</dbReference>
<dbReference type="Gene3D" id="3.90.79.10">
    <property type="entry name" value="Nucleoside Triphosphate Pyrophosphohydrolase"/>
    <property type="match status" value="1"/>
</dbReference>
<dbReference type="GO" id="GO:0016787">
    <property type="term" value="F:hydrolase activity"/>
    <property type="evidence" value="ECO:0007669"/>
    <property type="project" value="UniProtKB-KW"/>
</dbReference>
<dbReference type="SUPFAM" id="SSF55811">
    <property type="entry name" value="Nudix"/>
    <property type="match status" value="1"/>
</dbReference>
<dbReference type="EMBL" id="MGJD01000008">
    <property type="protein sequence ID" value="OGN01234.1"/>
    <property type="molecule type" value="Genomic_DNA"/>
</dbReference>
<evidence type="ECO:0000313" key="2">
    <source>
        <dbReference type="EMBL" id="OGN01234.1"/>
    </source>
</evidence>
<sequence>MGNNKPFSHEEFKNIYSRVPRLCVELVVKTPEGVILSLRKLPSYRGKWHIPGGTVFYKEKVTDAVKRVAAEELGIEVSIRELLGYIDYDSEEKERGFGFSVGLVFLCLAEATLMKPNEDSSEIKIFKSLPDNIIEEQRHFLESKWGYIMKS</sequence>
<dbReference type="AlphaFoldDB" id="A0A1F8EK55"/>
<evidence type="ECO:0000313" key="3">
    <source>
        <dbReference type="Proteomes" id="UP000177117"/>
    </source>
</evidence>
<accession>A0A1F8EK55</accession>
<reference evidence="2 3" key="1">
    <citation type="journal article" date="2016" name="Nat. Commun.">
        <title>Thousands of microbial genomes shed light on interconnected biogeochemical processes in an aquifer system.</title>
        <authorList>
            <person name="Anantharaman K."/>
            <person name="Brown C.T."/>
            <person name="Hug L.A."/>
            <person name="Sharon I."/>
            <person name="Castelle C.J."/>
            <person name="Probst A.J."/>
            <person name="Thomas B.C."/>
            <person name="Singh A."/>
            <person name="Wilkins M.J."/>
            <person name="Karaoz U."/>
            <person name="Brodie E.L."/>
            <person name="Williams K.H."/>
            <person name="Hubbard S.S."/>
            <person name="Banfield J.F."/>
        </authorList>
    </citation>
    <scope>NUCLEOTIDE SEQUENCE [LARGE SCALE GENOMIC DNA]</scope>
</reference>
<protein>
    <submittedName>
        <fullName evidence="2">NUDIX hydrolase</fullName>
    </submittedName>
</protein>
<dbReference type="InterPro" id="IPR000086">
    <property type="entry name" value="NUDIX_hydrolase_dom"/>
</dbReference>
<dbReference type="Pfam" id="PF00293">
    <property type="entry name" value="NUDIX"/>
    <property type="match status" value="1"/>
</dbReference>
<dbReference type="Proteomes" id="UP000177117">
    <property type="component" value="Unassembled WGS sequence"/>
</dbReference>
<comment type="caution">
    <text evidence="2">The sequence shown here is derived from an EMBL/GenBank/DDBJ whole genome shotgun (WGS) entry which is preliminary data.</text>
</comment>
<feature type="domain" description="Nudix hydrolase" evidence="1">
    <location>
        <begin position="19"/>
        <end position="151"/>
    </location>
</feature>
<organism evidence="2 3">
    <name type="scientific">Candidatus Yanofskybacteria bacterium RIFCSPHIGHO2_01_FULL_41_53</name>
    <dbReference type="NCBI Taxonomy" id="1802663"/>
    <lineage>
        <taxon>Bacteria</taxon>
        <taxon>Candidatus Yanofskyibacteriota</taxon>
    </lineage>
</organism>
<dbReference type="PANTHER" id="PTHR43736:SF1">
    <property type="entry name" value="DIHYDRONEOPTERIN TRIPHOSPHATE DIPHOSPHATASE"/>
    <property type="match status" value="1"/>
</dbReference>
<gene>
    <name evidence="2" type="ORF">A2650_02370</name>
</gene>
<dbReference type="PROSITE" id="PS51462">
    <property type="entry name" value="NUDIX"/>
    <property type="match status" value="1"/>
</dbReference>
<name>A0A1F8EK55_9BACT</name>
<proteinExistence type="predicted"/>
<keyword evidence="2" id="KW-0378">Hydrolase</keyword>
<dbReference type="PANTHER" id="PTHR43736">
    <property type="entry name" value="ADP-RIBOSE PYROPHOSPHATASE"/>
    <property type="match status" value="1"/>
</dbReference>